<gene>
    <name evidence="12" type="ORF">GEAMG1_0602</name>
</gene>
<keyword evidence="13" id="KW-1185">Reference proteome</keyword>
<keyword evidence="10" id="KW-0963">Cytoplasm</keyword>
<dbReference type="EMBL" id="OW150024">
    <property type="protein sequence ID" value="CAH2030419.1"/>
    <property type="molecule type" value="Genomic_DNA"/>
</dbReference>
<evidence type="ECO:0000256" key="2">
    <source>
        <dbReference type="ARBA" id="ARBA00006100"/>
    </source>
</evidence>
<dbReference type="InterPro" id="IPR034505">
    <property type="entry name" value="Coproporphyrinogen-III_oxidase"/>
</dbReference>
<dbReference type="InterPro" id="IPR006638">
    <property type="entry name" value="Elp3/MiaA/NifB-like_rSAM"/>
</dbReference>
<keyword evidence="7 10" id="KW-0408">Iron</keyword>
<name>A0ABM9D5A8_9BACT</name>
<evidence type="ECO:0000259" key="11">
    <source>
        <dbReference type="PROSITE" id="PS51918"/>
    </source>
</evidence>
<comment type="function">
    <text evidence="10">Probably acts as a heme chaperone, transferring heme to an unknown acceptor. Binds one molecule of heme per monomer, possibly covalently. Binds 1 [4Fe-4S] cluster. The cluster is coordinated with 3 cysteines and an exchangeable S-adenosyl-L-methionine.</text>
</comment>
<dbReference type="NCBIfam" id="TIGR00539">
    <property type="entry name" value="hemN_rel"/>
    <property type="match status" value="1"/>
</dbReference>
<dbReference type="Pfam" id="PF04055">
    <property type="entry name" value="Radical_SAM"/>
    <property type="match status" value="1"/>
</dbReference>
<keyword evidence="8 10" id="KW-0411">Iron-sulfur</keyword>
<evidence type="ECO:0000256" key="3">
    <source>
        <dbReference type="ARBA" id="ARBA00017228"/>
    </source>
</evidence>
<organism evidence="12 13">
    <name type="scientific">Trichlorobacter ammonificans</name>
    <dbReference type="NCBI Taxonomy" id="2916410"/>
    <lineage>
        <taxon>Bacteria</taxon>
        <taxon>Pseudomonadati</taxon>
        <taxon>Thermodesulfobacteriota</taxon>
        <taxon>Desulfuromonadia</taxon>
        <taxon>Geobacterales</taxon>
        <taxon>Geobacteraceae</taxon>
        <taxon>Trichlorobacter</taxon>
    </lineage>
</organism>
<protein>
    <recommendedName>
        <fullName evidence="3 10">Heme chaperone HemW</fullName>
    </recommendedName>
</protein>
<evidence type="ECO:0000256" key="5">
    <source>
        <dbReference type="ARBA" id="ARBA00022691"/>
    </source>
</evidence>
<keyword evidence="4 10" id="KW-0349">Heme</keyword>
<keyword evidence="9 10" id="KW-0143">Chaperone</keyword>
<dbReference type="SFLD" id="SFLDF00562">
    <property type="entry name" value="HemN-like__clustered_with_heat"/>
    <property type="match status" value="1"/>
</dbReference>
<dbReference type="SFLD" id="SFLDF00288">
    <property type="entry name" value="HemN-like__clustered_with_nucl"/>
    <property type="match status" value="1"/>
</dbReference>
<dbReference type="InterPro" id="IPR058240">
    <property type="entry name" value="rSAM_sf"/>
</dbReference>
<dbReference type="PANTHER" id="PTHR13932">
    <property type="entry name" value="COPROPORPHYRINIGEN III OXIDASE"/>
    <property type="match status" value="1"/>
</dbReference>
<reference evidence="12 13" key="1">
    <citation type="submission" date="2022-03" db="EMBL/GenBank/DDBJ databases">
        <authorList>
            <person name="Koch H."/>
        </authorList>
    </citation>
    <scope>NUCLEOTIDE SEQUENCE [LARGE SCALE GENOMIC DNA]</scope>
    <source>
        <strain evidence="12 13">G1</strain>
    </source>
</reference>
<comment type="similarity">
    <text evidence="2">Belongs to the anaerobic coproporphyrinogen-III oxidase family. HemW subfamily.</text>
</comment>
<evidence type="ECO:0000256" key="6">
    <source>
        <dbReference type="ARBA" id="ARBA00022723"/>
    </source>
</evidence>
<keyword evidence="5 10" id="KW-0949">S-adenosyl-L-methionine</keyword>
<dbReference type="PANTHER" id="PTHR13932:SF5">
    <property type="entry name" value="RADICAL S-ADENOSYL METHIONINE DOMAIN-CONTAINING PROTEIN 1, MITOCHONDRIAL"/>
    <property type="match status" value="1"/>
</dbReference>
<dbReference type="InterPro" id="IPR004559">
    <property type="entry name" value="HemW-like"/>
</dbReference>
<feature type="domain" description="Radical SAM core" evidence="11">
    <location>
        <begin position="1"/>
        <end position="234"/>
    </location>
</feature>
<dbReference type="SFLD" id="SFLDS00029">
    <property type="entry name" value="Radical_SAM"/>
    <property type="match status" value="1"/>
</dbReference>
<evidence type="ECO:0000256" key="4">
    <source>
        <dbReference type="ARBA" id="ARBA00022617"/>
    </source>
</evidence>
<keyword evidence="6 10" id="KW-0479">Metal-binding</keyword>
<evidence type="ECO:0000256" key="9">
    <source>
        <dbReference type="ARBA" id="ARBA00023186"/>
    </source>
</evidence>
<dbReference type="InterPro" id="IPR010723">
    <property type="entry name" value="HemN_C"/>
</dbReference>
<proteinExistence type="inferred from homology"/>
<evidence type="ECO:0000256" key="7">
    <source>
        <dbReference type="ARBA" id="ARBA00023004"/>
    </source>
</evidence>
<keyword evidence="10" id="KW-0004">4Fe-4S</keyword>
<dbReference type="SUPFAM" id="SSF102114">
    <property type="entry name" value="Radical SAM enzymes"/>
    <property type="match status" value="1"/>
</dbReference>
<dbReference type="SFLD" id="SFLDG01065">
    <property type="entry name" value="anaerobic_coproporphyrinogen-I"/>
    <property type="match status" value="1"/>
</dbReference>
<accession>A0ABM9D5A8</accession>
<dbReference type="InterPro" id="IPR007197">
    <property type="entry name" value="rSAM"/>
</dbReference>
<sequence>MFSRLYLHIPWCLAKCGYCAFSSRRGTTADLAGTVELLLTEMELAVRRFPATEPLASLYLGGGTPSLLAPDQVGRLLERSRLLWGHHLSLESTLEANPGTVSAERLAGFRAAGITRLSLGAQSFDDNDLTLLGRVHDARQTGEAMSAARAAGFDSVGLDLICGLPGQAPAEWRRQLGMALDLLPDHLSIYSLTIEEGTPFSRRYPAGTAELPDDDLVAAMLEEADTMLTAAGFDHYELANYAKPGKRSEHNCGYWRREGCLGLGPSAHSLLLDGWGVRCCNPSDHDEWAALLRSGSWAAGEETRLSREEARAETMFLGLRLSDGIGLDWFEQRFGERLEVVWREPLQRLYQAGLLRCEAGRLHLTRRGMLLSNRVFVEFL</sequence>
<dbReference type="RefSeq" id="WP_305731355.1">
    <property type="nucleotide sequence ID" value="NZ_OW150024.1"/>
</dbReference>
<evidence type="ECO:0000256" key="8">
    <source>
        <dbReference type="ARBA" id="ARBA00023014"/>
    </source>
</evidence>
<comment type="subcellular location">
    <subcellularLocation>
        <location evidence="10">Cytoplasm</location>
    </subcellularLocation>
</comment>
<comment type="cofactor">
    <cofactor evidence="1">
        <name>[4Fe-4S] cluster</name>
        <dbReference type="ChEBI" id="CHEBI:49883"/>
    </cofactor>
</comment>
<evidence type="ECO:0000256" key="1">
    <source>
        <dbReference type="ARBA" id="ARBA00001966"/>
    </source>
</evidence>
<dbReference type="SMART" id="SM00729">
    <property type="entry name" value="Elp3"/>
    <property type="match status" value="1"/>
</dbReference>
<dbReference type="Pfam" id="PF06969">
    <property type="entry name" value="HemN_C"/>
    <property type="match status" value="1"/>
</dbReference>
<evidence type="ECO:0000313" key="13">
    <source>
        <dbReference type="Proteomes" id="UP001295463"/>
    </source>
</evidence>
<evidence type="ECO:0000256" key="10">
    <source>
        <dbReference type="RuleBase" id="RU364116"/>
    </source>
</evidence>
<dbReference type="Gene3D" id="3.20.20.70">
    <property type="entry name" value="Aldolase class I"/>
    <property type="match status" value="1"/>
</dbReference>
<dbReference type="CDD" id="cd01335">
    <property type="entry name" value="Radical_SAM"/>
    <property type="match status" value="1"/>
</dbReference>
<dbReference type="PROSITE" id="PS51918">
    <property type="entry name" value="RADICAL_SAM"/>
    <property type="match status" value="1"/>
</dbReference>
<dbReference type="InterPro" id="IPR013785">
    <property type="entry name" value="Aldolase_TIM"/>
</dbReference>
<evidence type="ECO:0000313" key="12">
    <source>
        <dbReference type="EMBL" id="CAH2030419.1"/>
    </source>
</evidence>
<dbReference type="Proteomes" id="UP001295463">
    <property type="component" value="Chromosome"/>
</dbReference>